<feature type="transmembrane region" description="Helical" evidence="5">
    <location>
        <begin position="350"/>
        <end position="374"/>
    </location>
</feature>
<dbReference type="GO" id="GO:0016020">
    <property type="term" value="C:membrane"/>
    <property type="evidence" value="ECO:0007669"/>
    <property type="project" value="UniProtKB-SubCell"/>
</dbReference>
<dbReference type="Proteomes" id="UP000037460">
    <property type="component" value="Unassembled WGS sequence"/>
</dbReference>
<evidence type="ECO:0000256" key="5">
    <source>
        <dbReference type="SAM" id="Phobius"/>
    </source>
</evidence>
<feature type="transmembrane region" description="Helical" evidence="5">
    <location>
        <begin position="127"/>
        <end position="148"/>
    </location>
</feature>
<feature type="transmembrane region" description="Helical" evidence="5">
    <location>
        <begin position="327"/>
        <end position="344"/>
    </location>
</feature>
<dbReference type="InterPro" id="IPR036259">
    <property type="entry name" value="MFS_trans_sf"/>
</dbReference>
<dbReference type="AlphaFoldDB" id="A0A0M0JNA4"/>
<feature type="transmembrane region" description="Helical" evidence="5">
    <location>
        <begin position="430"/>
        <end position="448"/>
    </location>
</feature>
<feature type="transmembrane region" description="Helical" evidence="5">
    <location>
        <begin position="26"/>
        <end position="45"/>
    </location>
</feature>
<evidence type="ECO:0000313" key="8">
    <source>
        <dbReference type="Proteomes" id="UP000037460"/>
    </source>
</evidence>
<evidence type="ECO:0000256" key="2">
    <source>
        <dbReference type="ARBA" id="ARBA00022692"/>
    </source>
</evidence>
<feature type="transmembrane region" description="Helical" evidence="5">
    <location>
        <begin position="386"/>
        <end position="410"/>
    </location>
</feature>
<feature type="domain" description="Nodulin-like" evidence="6">
    <location>
        <begin position="1"/>
        <end position="240"/>
    </location>
</feature>
<sequence length="464" mass="47952">MVISGSVYSMGAWQSRLRDDLGLSTAQVSSIGAATFGGSVVAVLGGRAFDILGPRTACLLGGVMHTAGYLLIAAALAFADVLPEAARIGLPAIGCALAGYSSVSLLDNVVCMSCSLSFPNDRAAIVGYLKAVLAAGAGLWALLWVHVFAPNFGLISYVLFVAAVAFCGTALALLGVRVLPEGPDRRKFDSADGRRLGLAIGFIVLLALFCVATSFCYSSKMIGPTAGLGAVGVAISLLPLTLLLGTSDDLPAELKEPMLPTAPQLEKKLAVFGGGVGANQNLALIFESARSPASSGLGVALFALASTVSRVSVGVLSDRYSHVLNRFGWLCVVAAIATVGQLLLSPMIAGFILCGTFCLGLSFGSFFTLVVPIVNEMYGRKDFGAIMGAALSCQALASFLISVELLPTVYRIAAHGLGVCYGAECFLDSFLALAALNALGFGIAIWLARRNANGMPIDRYVESK</sequence>
<proteinExistence type="predicted"/>
<dbReference type="SUPFAM" id="SSF103473">
    <property type="entry name" value="MFS general substrate transporter"/>
    <property type="match status" value="1"/>
</dbReference>
<evidence type="ECO:0000313" key="7">
    <source>
        <dbReference type="EMBL" id="KOO27950.1"/>
    </source>
</evidence>
<dbReference type="EMBL" id="JWZX01002640">
    <property type="protein sequence ID" value="KOO27950.1"/>
    <property type="molecule type" value="Genomic_DNA"/>
</dbReference>
<feature type="transmembrane region" description="Helical" evidence="5">
    <location>
        <begin position="221"/>
        <end position="245"/>
    </location>
</feature>
<name>A0A0M0JNA4_9EUKA</name>
<dbReference type="InterPro" id="IPR010658">
    <property type="entry name" value="Nodulin-like"/>
</dbReference>
<comment type="caution">
    <text evidence="7">The sequence shown here is derived from an EMBL/GenBank/DDBJ whole genome shotgun (WGS) entry which is preliminary data.</text>
</comment>
<feature type="transmembrane region" description="Helical" evidence="5">
    <location>
        <begin position="196"/>
        <end position="215"/>
    </location>
</feature>
<keyword evidence="4 5" id="KW-0472">Membrane</keyword>
<keyword evidence="2 5" id="KW-0812">Transmembrane</keyword>
<evidence type="ECO:0000259" key="6">
    <source>
        <dbReference type="Pfam" id="PF06813"/>
    </source>
</evidence>
<dbReference type="Pfam" id="PF06813">
    <property type="entry name" value="Nodulin-like"/>
    <property type="match status" value="1"/>
</dbReference>
<dbReference type="PANTHER" id="PTHR21576">
    <property type="entry name" value="UNCHARACTERIZED NODULIN-LIKE PROTEIN"/>
    <property type="match status" value="1"/>
</dbReference>
<gene>
    <name evidence="7" type="ORF">Ctob_003250</name>
</gene>
<dbReference type="PANTHER" id="PTHR21576:SF158">
    <property type="entry name" value="RIBOSOMAL RNA-PROCESSING PROTEIN 12-LIKE CONSERVED DOMAIN-CONTAINING PROTEIN"/>
    <property type="match status" value="1"/>
</dbReference>
<protein>
    <submittedName>
        <fullName evidence="7">Nodulin family protein</fullName>
    </submittedName>
</protein>
<feature type="transmembrane region" description="Helical" evidence="5">
    <location>
        <begin position="57"/>
        <end position="79"/>
    </location>
</feature>
<reference evidence="8" key="1">
    <citation type="journal article" date="2015" name="PLoS Genet.">
        <title>Genome Sequence and Transcriptome Analyses of Chrysochromulina tobin: Metabolic Tools for Enhanced Algal Fitness in the Prominent Order Prymnesiales (Haptophyceae).</title>
        <authorList>
            <person name="Hovde B.T."/>
            <person name="Deodato C.R."/>
            <person name="Hunsperger H.M."/>
            <person name="Ryken S.A."/>
            <person name="Yost W."/>
            <person name="Jha R.K."/>
            <person name="Patterson J."/>
            <person name="Monnat R.J. Jr."/>
            <person name="Barlow S.B."/>
            <person name="Starkenburg S.R."/>
            <person name="Cattolico R.A."/>
        </authorList>
    </citation>
    <scope>NUCLEOTIDE SEQUENCE</scope>
    <source>
        <strain evidence="8">CCMP291</strain>
    </source>
</reference>
<evidence type="ECO:0000256" key="1">
    <source>
        <dbReference type="ARBA" id="ARBA00004141"/>
    </source>
</evidence>
<organism evidence="7 8">
    <name type="scientific">Chrysochromulina tobinii</name>
    <dbReference type="NCBI Taxonomy" id="1460289"/>
    <lineage>
        <taxon>Eukaryota</taxon>
        <taxon>Haptista</taxon>
        <taxon>Haptophyta</taxon>
        <taxon>Prymnesiophyceae</taxon>
        <taxon>Prymnesiales</taxon>
        <taxon>Chrysochromulinaceae</taxon>
        <taxon>Chrysochromulina</taxon>
    </lineage>
</organism>
<comment type="subcellular location">
    <subcellularLocation>
        <location evidence="1">Membrane</location>
        <topology evidence="1">Multi-pass membrane protein</topology>
    </subcellularLocation>
</comment>
<evidence type="ECO:0000256" key="4">
    <source>
        <dbReference type="ARBA" id="ARBA00023136"/>
    </source>
</evidence>
<evidence type="ECO:0000256" key="3">
    <source>
        <dbReference type="ARBA" id="ARBA00022989"/>
    </source>
</evidence>
<dbReference type="Gene3D" id="1.20.1250.20">
    <property type="entry name" value="MFS general substrate transporter like domains"/>
    <property type="match status" value="2"/>
</dbReference>
<keyword evidence="8" id="KW-1185">Reference proteome</keyword>
<keyword evidence="3 5" id="KW-1133">Transmembrane helix</keyword>
<feature type="transmembrane region" description="Helical" evidence="5">
    <location>
        <begin position="154"/>
        <end position="176"/>
    </location>
</feature>
<accession>A0A0M0JNA4</accession>
<dbReference type="OrthoDB" id="436119at2759"/>